<dbReference type="AlphaFoldDB" id="A0A9W8NGZ7"/>
<keyword evidence="3" id="KW-1185">Reference proteome</keyword>
<feature type="compositionally biased region" description="Low complexity" evidence="1">
    <location>
        <begin position="90"/>
        <end position="111"/>
    </location>
</feature>
<comment type="caution">
    <text evidence="2">The sequence shown here is derived from an EMBL/GenBank/DDBJ whole genome shotgun (WGS) entry which is preliminary data.</text>
</comment>
<proteinExistence type="predicted"/>
<sequence length="147" mass="16310">MILNYIRRRRSIISLVWYREIERCAKDLEAQRSAIVAAHPATHLSCWAKEWNFVPPEFSQTRFGPDLVRWNLQTQRFETVPQEAWAGAETPTTSAPPRAAPTISTAASSLPGAFPGEMLPSPGVGAFPEETPQPPQATESKESCTTM</sequence>
<feature type="region of interest" description="Disordered" evidence="1">
    <location>
        <begin position="83"/>
        <end position="147"/>
    </location>
</feature>
<evidence type="ECO:0000313" key="3">
    <source>
        <dbReference type="Proteomes" id="UP001148614"/>
    </source>
</evidence>
<dbReference type="EMBL" id="JANPWZ010000504">
    <property type="protein sequence ID" value="KAJ3576000.1"/>
    <property type="molecule type" value="Genomic_DNA"/>
</dbReference>
<dbReference type="Proteomes" id="UP001148614">
    <property type="component" value="Unassembled WGS sequence"/>
</dbReference>
<accession>A0A9W8NGZ7</accession>
<reference evidence="2" key="1">
    <citation type="submission" date="2022-07" db="EMBL/GenBank/DDBJ databases">
        <title>Genome Sequence of Xylaria arbuscula.</title>
        <authorList>
            <person name="Buettner E."/>
        </authorList>
    </citation>
    <scope>NUCLEOTIDE SEQUENCE</scope>
    <source>
        <strain evidence="2">VT107</strain>
    </source>
</reference>
<organism evidence="2 3">
    <name type="scientific">Xylaria arbuscula</name>
    <dbReference type="NCBI Taxonomy" id="114810"/>
    <lineage>
        <taxon>Eukaryota</taxon>
        <taxon>Fungi</taxon>
        <taxon>Dikarya</taxon>
        <taxon>Ascomycota</taxon>
        <taxon>Pezizomycotina</taxon>
        <taxon>Sordariomycetes</taxon>
        <taxon>Xylariomycetidae</taxon>
        <taxon>Xylariales</taxon>
        <taxon>Xylariaceae</taxon>
        <taxon>Xylaria</taxon>
    </lineage>
</organism>
<evidence type="ECO:0000313" key="2">
    <source>
        <dbReference type="EMBL" id="KAJ3576000.1"/>
    </source>
</evidence>
<evidence type="ECO:0000256" key="1">
    <source>
        <dbReference type="SAM" id="MobiDB-lite"/>
    </source>
</evidence>
<protein>
    <submittedName>
        <fullName evidence="2">Uncharacterized protein</fullName>
    </submittedName>
</protein>
<gene>
    <name evidence="2" type="ORF">NPX13_g3847</name>
</gene>
<name>A0A9W8NGZ7_9PEZI</name>